<keyword evidence="3 5" id="KW-1133">Transmembrane helix</keyword>
<keyword evidence="7" id="KW-1185">Reference proteome</keyword>
<evidence type="ECO:0000313" key="7">
    <source>
        <dbReference type="Proteomes" id="UP001064632"/>
    </source>
</evidence>
<keyword evidence="2 5" id="KW-0812">Transmembrane</keyword>
<evidence type="ECO:0000256" key="1">
    <source>
        <dbReference type="ARBA" id="ARBA00004370"/>
    </source>
</evidence>
<dbReference type="InterPro" id="IPR023352">
    <property type="entry name" value="MAPEG-like_dom_sf"/>
</dbReference>
<keyword evidence="4 5" id="KW-0472">Membrane</keyword>
<organism evidence="6 7">
    <name type="scientific">Tahibacter amnicola</name>
    <dbReference type="NCBI Taxonomy" id="2976241"/>
    <lineage>
        <taxon>Bacteria</taxon>
        <taxon>Pseudomonadati</taxon>
        <taxon>Pseudomonadota</taxon>
        <taxon>Gammaproteobacteria</taxon>
        <taxon>Lysobacterales</taxon>
        <taxon>Rhodanobacteraceae</taxon>
        <taxon>Tahibacter</taxon>
    </lineage>
</organism>
<dbReference type="Gene3D" id="1.20.120.550">
    <property type="entry name" value="Membrane associated eicosanoid/glutathione metabolism-like domain"/>
    <property type="match status" value="1"/>
</dbReference>
<dbReference type="Pfam" id="PF01124">
    <property type="entry name" value="MAPEG"/>
    <property type="match status" value="1"/>
</dbReference>
<dbReference type="EMBL" id="CP104694">
    <property type="protein sequence ID" value="UXI66892.1"/>
    <property type="molecule type" value="Genomic_DNA"/>
</dbReference>
<dbReference type="InterPro" id="IPR001129">
    <property type="entry name" value="Membr-assoc_MAPEG"/>
</dbReference>
<evidence type="ECO:0000256" key="4">
    <source>
        <dbReference type="ARBA" id="ARBA00023136"/>
    </source>
</evidence>
<evidence type="ECO:0000256" key="2">
    <source>
        <dbReference type="ARBA" id="ARBA00022692"/>
    </source>
</evidence>
<gene>
    <name evidence="6" type="ORF">N4264_19345</name>
</gene>
<name>A0ABY6BBH7_9GAMM</name>
<comment type="subcellular location">
    <subcellularLocation>
        <location evidence="1">Membrane</location>
    </subcellularLocation>
</comment>
<dbReference type="SUPFAM" id="SSF161084">
    <property type="entry name" value="MAPEG domain-like"/>
    <property type="match status" value="1"/>
</dbReference>
<dbReference type="Proteomes" id="UP001064632">
    <property type="component" value="Chromosome"/>
</dbReference>
<accession>A0ABY6BBH7</accession>
<feature type="transmembrane region" description="Helical" evidence="5">
    <location>
        <begin position="111"/>
        <end position="133"/>
    </location>
</feature>
<proteinExistence type="predicted"/>
<dbReference type="RefSeq" id="WP_261693872.1">
    <property type="nucleotide sequence ID" value="NZ_CP104694.1"/>
</dbReference>
<feature type="transmembrane region" description="Helical" evidence="5">
    <location>
        <begin position="6"/>
        <end position="24"/>
    </location>
</feature>
<evidence type="ECO:0000256" key="5">
    <source>
        <dbReference type="SAM" id="Phobius"/>
    </source>
</evidence>
<reference evidence="6" key="1">
    <citation type="submission" date="2022-09" db="EMBL/GenBank/DDBJ databases">
        <title>Tahibacter sp. nov., isolated from a fresh water.</title>
        <authorList>
            <person name="Baek J.H."/>
            <person name="Lee J.K."/>
            <person name="Kim J.M."/>
            <person name="Jeon C.O."/>
        </authorList>
    </citation>
    <scope>NUCLEOTIDE SEQUENCE</scope>
    <source>
        <strain evidence="6">W38</strain>
    </source>
</reference>
<protein>
    <submittedName>
        <fullName evidence="6">MAPEG family protein</fullName>
    </submittedName>
</protein>
<evidence type="ECO:0000256" key="3">
    <source>
        <dbReference type="ARBA" id="ARBA00022989"/>
    </source>
</evidence>
<evidence type="ECO:0000313" key="6">
    <source>
        <dbReference type="EMBL" id="UXI66892.1"/>
    </source>
</evidence>
<sequence>MTPIQALLYFVAWTLLLVIVVFLYRGTRFLAGTPITNWPRGERETGDAPIIRRVSDAHANCVENLPLFAAIVLGAAAMGRLDAIQALAPFVVYARVGQSLVHVSGISGPQVFVRAGFWLAQVGLFVAMLFRVLA</sequence>